<dbReference type="NCBIfam" id="NF033517">
    <property type="entry name" value="transpos_IS66"/>
    <property type="match status" value="1"/>
</dbReference>
<dbReference type="InterPro" id="IPR039552">
    <property type="entry name" value="IS66_C"/>
</dbReference>
<dbReference type="Pfam" id="PF13817">
    <property type="entry name" value="DDE_Tnp_IS66_C"/>
    <property type="match status" value="1"/>
</dbReference>
<dbReference type="RefSeq" id="WP_008239997.1">
    <property type="nucleotide sequence ID" value="NZ_AJJU01000017.1"/>
</dbReference>
<dbReference type="InterPro" id="IPR004291">
    <property type="entry name" value="Transposase_IS66_central"/>
</dbReference>
<gene>
    <name evidence="5" type="ORF">W5A_09760</name>
</gene>
<evidence type="ECO:0000259" key="2">
    <source>
        <dbReference type="Pfam" id="PF03050"/>
    </source>
</evidence>
<accession>I0WBS5</accession>
<dbReference type="STRING" id="946077.W5A_09760"/>
<reference evidence="5 6" key="1">
    <citation type="journal article" date="2012" name="J. Bacteriol.">
        <title>Genome Sequence of the Halotolerant Bacterium Imtechella halotolerans K1T.</title>
        <authorList>
            <person name="Kumar S."/>
            <person name="Vikram S."/>
            <person name="Subramanian S."/>
            <person name="Raghava G.P."/>
            <person name="Pinnaka A.K."/>
        </authorList>
    </citation>
    <scope>NUCLEOTIDE SEQUENCE [LARGE SCALE GENOMIC DNA]</scope>
    <source>
        <strain evidence="5 6">K1</strain>
    </source>
</reference>
<dbReference type="Pfam" id="PF03050">
    <property type="entry name" value="DDE_Tnp_IS66"/>
    <property type="match status" value="1"/>
</dbReference>
<dbReference type="EMBL" id="AJJU01000017">
    <property type="protein sequence ID" value="EID73841.1"/>
    <property type="molecule type" value="Genomic_DNA"/>
</dbReference>
<feature type="domain" description="Transposase IS66 C-terminal" evidence="4">
    <location>
        <begin position="457"/>
        <end position="493"/>
    </location>
</feature>
<feature type="domain" description="Transposase TnpC homeodomain" evidence="3">
    <location>
        <begin position="37"/>
        <end position="108"/>
    </location>
</feature>
<dbReference type="Pfam" id="PF13007">
    <property type="entry name" value="LZ_Tnp_IS66"/>
    <property type="match status" value="1"/>
</dbReference>
<protein>
    <submittedName>
        <fullName evidence="5">Transposase</fullName>
    </submittedName>
</protein>
<evidence type="ECO:0000313" key="5">
    <source>
        <dbReference type="EMBL" id="EID73841.1"/>
    </source>
</evidence>
<dbReference type="InterPro" id="IPR052344">
    <property type="entry name" value="Transposase-related"/>
</dbReference>
<dbReference type="AlphaFoldDB" id="I0WBS5"/>
<keyword evidence="6" id="KW-1185">Reference proteome</keyword>
<dbReference type="PANTHER" id="PTHR33678">
    <property type="entry name" value="BLL1576 PROTEIN"/>
    <property type="match status" value="1"/>
</dbReference>
<dbReference type="eggNOG" id="COG3316">
    <property type="taxonomic scope" value="Bacteria"/>
</dbReference>
<dbReference type="PATRIC" id="fig|946077.3.peg.1966"/>
<feature type="coiled-coil region" evidence="1">
    <location>
        <begin position="13"/>
        <end position="40"/>
    </location>
</feature>
<organism evidence="5 6">
    <name type="scientific">Imtechella halotolerans K1</name>
    <dbReference type="NCBI Taxonomy" id="946077"/>
    <lineage>
        <taxon>Bacteria</taxon>
        <taxon>Pseudomonadati</taxon>
        <taxon>Bacteroidota</taxon>
        <taxon>Flavobacteriia</taxon>
        <taxon>Flavobacteriales</taxon>
        <taxon>Flavobacteriaceae</taxon>
        <taxon>Imtechella</taxon>
    </lineage>
</organism>
<dbReference type="InterPro" id="IPR024463">
    <property type="entry name" value="Transposase_TnpC_homeodom"/>
</dbReference>
<evidence type="ECO:0000259" key="3">
    <source>
        <dbReference type="Pfam" id="PF13007"/>
    </source>
</evidence>
<evidence type="ECO:0000259" key="4">
    <source>
        <dbReference type="Pfam" id="PF13817"/>
    </source>
</evidence>
<feature type="domain" description="Transposase IS66 central" evidence="2">
    <location>
        <begin position="167"/>
        <end position="450"/>
    </location>
</feature>
<proteinExistence type="predicted"/>
<sequence length="498" mass="57229">MALRLYFRPAITHQELEKENQELRQINETIQREIAALKLQLSQVYKLINGFKSERFSPEVLEHQLSLFAPQETTPKETASKETITYTQEKQKHPGRHALPEHLPVSEIIIEPEQDTPGLKKIGEEITETLEYSPASLIKKRTIRPKYAKKEGEGVLIAQLPSRPLEKSIAEASLLAHILVSKFVDHLPFYRQIQRFHRDFGWEPASSTLSDWMSGCCELLEPLYNALKQKILASGYIQADESPIKVLDSDKKGSTHQGYQWVYHDPTGKLVLFDYRKGRGQHGPKELLQGYQGYLQCDGYTVYDKIGADPAITTAGCLVHARRIFNDALDNDKARSEKALRFISTMYQQERILKETAGEDFEMRKMLRLQKIQPHVQELKTWIETEQYSILPKSAIGKAMSYFLNQYPKFETIFEDGRIELDNNRIENAIRPMALGRKNYLFAGSHKAAQNAAMIYSFLVSCKMQGVNPQIWLQHTLEKLPDYNIQKLDELLPGYQAS</sequence>
<keyword evidence="1" id="KW-0175">Coiled coil</keyword>
<evidence type="ECO:0000313" key="6">
    <source>
        <dbReference type="Proteomes" id="UP000005938"/>
    </source>
</evidence>
<dbReference type="PANTHER" id="PTHR33678:SF1">
    <property type="entry name" value="BLL1576 PROTEIN"/>
    <property type="match status" value="1"/>
</dbReference>
<dbReference type="Proteomes" id="UP000005938">
    <property type="component" value="Unassembled WGS sequence"/>
</dbReference>
<evidence type="ECO:0000256" key="1">
    <source>
        <dbReference type="SAM" id="Coils"/>
    </source>
</evidence>
<comment type="caution">
    <text evidence="5">The sequence shown here is derived from an EMBL/GenBank/DDBJ whole genome shotgun (WGS) entry which is preliminary data.</text>
</comment>
<name>I0WBS5_9FLAO</name>